<name>A0AAD9JMZ4_9ANNE</name>
<evidence type="ECO:0000313" key="3">
    <source>
        <dbReference type="Proteomes" id="UP001208570"/>
    </source>
</evidence>
<dbReference type="Proteomes" id="UP001208570">
    <property type="component" value="Unassembled WGS sequence"/>
</dbReference>
<dbReference type="AlphaFoldDB" id="A0AAD9JMZ4"/>
<evidence type="ECO:0000313" key="2">
    <source>
        <dbReference type="EMBL" id="KAK2155687.1"/>
    </source>
</evidence>
<keyword evidence="1" id="KW-1133">Transmembrane helix</keyword>
<feature type="transmembrane region" description="Helical" evidence="1">
    <location>
        <begin position="129"/>
        <end position="148"/>
    </location>
</feature>
<keyword evidence="3" id="KW-1185">Reference proteome</keyword>
<evidence type="ECO:0000256" key="1">
    <source>
        <dbReference type="SAM" id="Phobius"/>
    </source>
</evidence>
<comment type="caution">
    <text evidence="2">The sequence shown here is derived from an EMBL/GenBank/DDBJ whole genome shotgun (WGS) entry which is preliminary data.</text>
</comment>
<reference evidence="2" key="1">
    <citation type="journal article" date="2023" name="Mol. Biol. Evol.">
        <title>Third-Generation Sequencing Reveals the Adaptive Role of the Epigenome in Three Deep-Sea Polychaetes.</title>
        <authorList>
            <person name="Perez M."/>
            <person name="Aroh O."/>
            <person name="Sun Y."/>
            <person name="Lan Y."/>
            <person name="Juniper S.K."/>
            <person name="Young C.R."/>
            <person name="Angers B."/>
            <person name="Qian P.Y."/>
        </authorList>
    </citation>
    <scope>NUCLEOTIDE SEQUENCE</scope>
    <source>
        <strain evidence="2">P08H-3</strain>
    </source>
</reference>
<dbReference type="PANTHER" id="PTHR39074:SF1">
    <property type="entry name" value="AGAP007547-PA"/>
    <property type="match status" value="1"/>
</dbReference>
<feature type="transmembrane region" description="Helical" evidence="1">
    <location>
        <begin position="160"/>
        <end position="180"/>
    </location>
</feature>
<sequence length="283" mass="33484">MTIMDIYMERHLTQLHDTATASRMKEKLVLFTIALLIIFLMPVIHLGVIYSVWSTRKPRIDEEKCNCDCFDTIFRGPYEWPPASYKHVYFNSTTNTAKIWLLLSIGILAIYEVVKYVGTLIWHRKLRTAMFALLLSSIYPHYYGWWGFFNYLNEDFYSQWWHQVFFSITELISTILVVHLSSRENRMEPWKLLVIMDINSMHILINCLDQFVNNVLLHGGQSFEVARDIGLLLPDVFHVFICYFELRILADSKKVRIWNLFYKEELMMSAVLVTLFSLLGRNL</sequence>
<keyword evidence="1" id="KW-0812">Transmembrane</keyword>
<keyword evidence="1" id="KW-0472">Membrane</keyword>
<gene>
    <name evidence="2" type="ORF">LSH36_233g02018</name>
</gene>
<feature type="transmembrane region" description="Helical" evidence="1">
    <location>
        <begin position="99"/>
        <end position="117"/>
    </location>
</feature>
<organism evidence="2 3">
    <name type="scientific">Paralvinella palmiformis</name>
    <dbReference type="NCBI Taxonomy" id="53620"/>
    <lineage>
        <taxon>Eukaryota</taxon>
        <taxon>Metazoa</taxon>
        <taxon>Spiralia</taxon>
        <taxon>Lophotrochozoa</taxon>
        <taxon>Annelida</taxon>
        <taxon>Polychaeta</taxon>
        <taxon>Sedentaria</taxon>
        <taxon>Canalipalpata</taxon>
        <taxon>Terebellida</taxon>
        <taxon>Terebelliformia</taxon>
        <taxon>Alvinellidae</taxon>
        <taxon>Paralvinella</taxon>
    </lineage>
</organism>
<proteinExistence type="predicted"/>
<dbReference type="EMBL" id="JAODUP010000233">
    <property type="protein sequence ID" value="KAK2155687.1"/>
    <property type="molecule type" value="Genomic_DNA"/>
</dbReference>
<feature type="transmembrane region" description="Helical" evidence="1">
    <location>
        <begin position="28"/>
        <end position="53"/>
    </location>
</feature>
<protein>
    <submittedName>
        <fullName evidence="2">Uncharacterized protein</fullName>
    </submittedName>
</protein>
<accession>A0AAD9JMZ4</accession>
<dbReference type="PANTHER" id="PTHR39074">
    <property type="entry name" value="AGAP007547-PA"/>
    <property type="match status" value="1"/>
</dbReference>